<sequence>MQKIGRTFMEMTRYAHLPPSDQQRGVTPPPLEKPYHDDGTAIALPPPESIAPPSCELREAIEMRSSVRTYARDPLTIEELAYLLWATQGVIEIVDPFYTKRNVPSAGGRHSFETYLLINRVEGIVPGLYRYLAFSHRLAPVDIRSGISDSVMNACLGQPFVRSSAVTFIWSCIIYRMSWRYSERAYRLVHLDAGHLCQNLYLAGEQIGCGTCAIGAFDDEAMAELIHADGVEEFVIYAATVGKKKA</sequence>
<dbReference type="NCBIfam" id="TIGR03605">
    <property type="entry name" value="antibiot_sagB"/>
    <property type="match status" value="1"/>
</dbReference>
<dbReference type="Gene3D" id="3.40.109.10">
    <property type="entry name" value="NADH Oxidase"/>
    <property type="match status" value="1"/>
</dbReference>
<gene>
    <name evidence="3" type="ORF">RJ53_02065</name>
</gene>
<evidence type="ECO:0000256" key="1">
    <source>
        <dbReference type="SAM" id="MobiDB-lite"/>
    </source>
</evidence>
<name>A0A8J7W8Z8_9EURY</name>
<evidence type="ECO:0000313" key="4">
    <source>
        <dbReference type="Proteomes" id="UP000730161"/>
    </source>
</evidence>
<evidence type="ECO:0000259" key="2">
    <source>
        <dbReference type="Pfam" id="PF00881"/>
    </source>
</evidence>
<evidence type="ECO:0000313" key="3">
    <source>
        <dbReference type="EMBL" id="MBR1368347.1"/>
    </source>
</evidence>
<dbReference type="Pfam" id="PF00881">
    <property type="entry name" value="Nitroreductase"/>
    <property type="match status" value="1"/>
</dbReference>
<dbReference type="AlphaFoldDB" id="A0A8J7W8Z8"/>
<protein>
    <submittedName>
        <fullName evidence="3">Nitroreductase</fullName>
    </submittedName>
</protein>
<comment type="caution">
    <text evidence="3">The sequence shown here is derived from an EMBL/GenBank/DDBJ whole genome shotgun (WGS) entry which is preliminary data.</text>
</comment>
<proteinExistence type="predicted"/>
<dbReference type="RefSeq" id="WP_211529960.1">
    <property type="nucleotide sequence ID" value="NZ_JWHL01000002.1"/>
</dbReference>
<reference evidence="3" key="1">
    <citation type="submission" date="2014-12" db="EMBL/GenBank/DDBJ databases">
        <authorList>
            <person name="Huang H.-H."/>
            <person name="Chen S.-C."/>
            <person name="Lai M.-C."/>
        </authorList>
    </citation>
    <scope>NUCLEOTIDE SEQUENCE</scope>
    <source>
        <strain evidence="3">K1F9705b</strain>
    </source>
</reference>
<dbReference type="PANTHER" id="PTHR43745">
    <property type="entry name" value="NITROREDUCTASE MJ1384-RELATED"/>
    <property type="match status" value="1"/>
</dbReference>
<dbReference type="PANTHER" id="PTHR43745:SF2">
    <property type="entry name" value="NITROREDUCTASE MJ1384-RELATED"/>
    <property type="match status" value="1"/>
</dbReference>
<dbReference type="EMBL" id="JWHL01000002">
    <property type="protein sequence ID" value="MBR1368347.1"/>
    <property type="molecule type" value="Genomic_DNA"/>
</dbReference>
<dbReference type="GO" id="GO:0016491">
    <property type="term" value="F:oxidoreductase activity"/>
    <property type="evidence" value="ECO:0007669"/>
    <property type="project" value="InterPro"/>
</dbReference>
<dbReference type="InterPro" id="IPR029479">
    <property type="entry name" value="Nitroreductase"/>
</dbReference>
<feature type="domain" description="Nitroreductase" evidence="2">
    <location>
        <begin position="61"/>
        <end position="243"/>
    </location>
</feature>
<dbReference type="InterPro" id="IPR020051">
    <property type="entry name" value="SagB-type_dehydrogenase"/>
</dbReference>
<dbReference type="OrthoDB" id="10206at2157"/>
<organism evidence="3 4">
    <name type="scientific">Methanocalculus chunghsingensis</name>
    <dbReference type="NCBI Taxonomy" id="156457"/>
    <lineage>
        <taxon>Archaea</taxon>
        <taxon>Methanobacteriati</taxon>
        <taxon>Methanobacteriota</taxon>
        <taxon>Stenosarchaea group</taxon>
        <taxon>Methanomicrobia</taxon>
        <taxon>Methanomicrobiales</taxon>
        <taxon>Methanocalculaceae</taxon>
        <taxon>Methanocalculus</taxon>
    </lineage>
</organism>
<dbReference type="Proteomes" id="UP000730161">
    <property type="component" value="Unassembled WGS sequence"/>
</dbReference>
<accession>A0A8J7W8Z8</accession>
<dbReference type="InterPro" id="IPR052544">
    <property type="entry name" value="Bacteriocin_Proc_Enz"/>
</dbReference>
<keyword evidence="4" id="KW-1185">Reference proteome</keyword>
<dbReference type="CDD" id="cd02142">
    <property type="entry name" value="McbC_SagB-like_oxidoreductase"/>
    <property type="match status" value="1"/>
</dbReference>
<feature type="region of interest" description="Disordered" evidence="1">
    <location>
        <begin position="13"/>
        <end position="49"/>
    </location>
</feature>
<dbReference type="SUPFAM" id="SSF55469">
    <property type="entry name" value="FMN-dependent nitroreductase-like"/>
    <property type="match status" value="1"/>
</dbReference>
<dbReference type="InterPro" id="IPR000415">
    <property type="entry name" value="Nitroreductase-like"/>
</dbReference>